<proteinExistence type="predicted"/>
<reference evidence="1 2" key="1">
    <citation type="submission" date="2019-10" db="EMBL/GenBank/DDBJ databases">
        <title>Genomic and transcriptomic insights into the perfect genentic adaptation of a filamentous nitrogen-fixing cyanobacterium to rice fields.</title>
        <authorList>
            <person name="Chen Z."/>
        </authorList>
    </citation>
    <scope>NUCLEOTIDE SEQUENCE [LARGE SCALE GENOMIC DNA]</scope>
    <source>
        <strain evidence="1">CCNUC1</strain>
    </source>
</reference>
<sequence length="37" mass="4218">MEQGLNHVTVHAEYTVKNTVTPEEKAKLDGEQCDFVR</sequence>
<gene>
    <name evidence="1" type="ORF">GXM_09337</name>
</gene>
<name>A0A5P8WG76_9NOSO</name>
<accession>A0A5P8WG76</accession>
<dbReference type="Proteomes" id="UP000326678">
    <property type="component" value="Chromosome Gxm2"/>
</dbReference>
<dbReference type="KEGG" id="nsh:GXM_09337"/>
<dbReference type="EMBL" id="CP045227">
    <property type="protein sequence ID" value="QFS51843.1"/>
    <property type="molecule type" value="Genomic_DNA"/>
</dbReference>
<dbReference type="AlphaFoldDB" id="A0A5P8WG76"/>
<keyword evidence="2" id="KW-1185">Reference proteome</keyword>
<evidence type="ECO:0000313" key="2">
    <source>
        <dbReference type="Proteomes" id="UP000326678"/>
    </source>
</evidence>
<organism evidence="1 2">
    <name type="scientific">Nostoc sphaeroides CCNUC1</name>
    <dbReference type="NCBI Taxonomy" id="2653204"/>
    <lineage>
        <taxon>Bacteria</taxon>
        <taxon>Bacillati</taxon>
        <taxon>Cyanobacteriota</taxon>
        <taxon>Cyanophyceae</taxon>
        <taxon>Nostocales</taxon>
        <taxon>Nostocaceae</taxon>
        <taxon>Nostoc</taxon>
    </lineage>
</organism>
<evidence type="ECO:0000313" key="1">
    <source>
        <dbReference type="EMBL" id="QFS51843.1"/>
    </source>
</evidence>
<protein>
    <submittedName>
        <fullName evidence="1">Uncharacterized protein</fullName>
    </submittedName>
</protein>